<dbReference type="GO" id="GO:0010467">
    <property type="term" value="P:gene expression"/>
    <property type="evidence" value="ECO:0007669"/>
    <property type="project" value="UniProtKB-ARBA"/>
</dbReference>
<evidence type="ECO:0000313" key="10">
    <source>
        <dbReference type="EMBL" id="KAI3432595.1"/>
    </source>
</evidence>
<reference evidence="10" key="1">
    <citation type="journal article" date="2019" name="Plant J.">
        <title>Chlorella vulgaris genome assembly and annotation reveals the molecular basis for metabolic acclimation to high light conditions.</title>
        <authorList>
            <person name="Cecchin M."/>
            <person name="Marcolungo L."/>
            <person name="Rossato M."/>
            <person name="Girolomoni L."/>
            <person name="Cosentino E."/>
            <person name="Cuine S."/>
            <person name="Li-Beisson Y."/>
            <person name="Delledonne M."/>
            <person name="Ballottari M."/>
        </authorList>
    </citation>
    <scope>NUCLEOTIDE SEQUENCE</scope>
    <source>
        <strain evidence="10">211/11P</strain>
    </source>
</reference>
<dbReference type="InterPro" id="IPR016024">
    <property type="entry name" value="ARM-type_fold"/>
</dbReference>
<keyword evidence="5" id="KW-0539">Nucleus</keyword>
<evidence type="ECO:0000313" key="11">
    <source>
        <dbReference type="Proteomes" id="UP001055712"/>
    </source>
</evidence>
<dbReference type="GO" id="GO:0005681">
    <property type="term" value="C:spliceosomal complex"/>
    <property type="evidence" value="ECO:0007669"/>
    <property type="project" value="TreeGrafter"/>
</dbReference>
<dbReference type="InterPro" id="IPR013180">
    <property type="entry name" value="CTNNBL1_N"/>
</dbReference>
<feature type="compositionally biased region" description="Basic and acidic residues" evidence="8">
    <location>
        <begin position="650"/>
        <end position="665"/>
    </location>
</feature>
<reference evidence="10" key="2">
    <citation type="submission" date="2020-11" db="EMBL/GenBank/DDBJ databases">
        <authorList>
            <person name="Cecchin M."/>
            <person name="Marcolungo L."/>
            <person name="Rossato M."/>
            <person name="Girolomoni L."/>
            <person name="Cosentino E."/>
            <person name="Cuine S."/>
            <person name="Li-Beisson Y."/>
            <person name="Delledonne M."/>
            <person name="Ballottari M."/>
        </authorList>
    </citation>
    <scope>NUCLEOTIDE SEQUENCE</scope>
    <source>
        <strain evidence="10">211/11P</strain>
        <tissue evidence="10">Whole cell</tissue>
    </source>
</reference>
<keyword evidence="2" id="KW-0597">Phosphoprotein</keyword>
<dbReference type="SMART" id="SM01156">
    <property type="entry name" value="DUF1716"/>
    <property type="match status" value="1"/>
</dbReference>
<evidence type="ECO:0000256" key="2">
    <source>
        <dbReference type="ARBA" id="ARBA00022553"/>
    </source>
</evidence>
<evidence type="ECO:0000256" key="8">
    <source>
        <dbReference type="SAM" id="MobiDB-lite"/>
    </source>
</evidence>
<dbReference type="PROSITE" id="PS50176">
    <property type="entry name" value="ARM_REPEAT"/>
    <property type="match status" value="1"/>
</dbReference>
<evidence type="ECO:0000256" key="7">
    <source>
        <dbReference type="SAM" id="Coils"/>
    </source>
</evidence>
<feature type="coiled-coil region" evidence="7">
    <location>
        <begin position="467"/>
        <end position="494"/>
    </location>
</feature>
<dbReference type="OrthoDB" id="1898821at2759"/>
<feature type="compositionally biased region" description="Basic and acidic residues" evidence="8">
    <location>
        <begin position="694"/>
        <end position="704"/>
    </location>
</feature>
<gene>
    <name evidence="10" type="ORF">D9Q98_004143</name>
</gene>
<feature type="region of interest" description="Disordered" evidence="8">
    <location>
        <begin position="618"/>
        <end position="704"/>
    </location>
</feature>
<sequence length="704" mass="77479">MSRPAPTHIIQQALSRFEEDDGSEPFRPSQQWLGARRGYYFSRGAAGQGYYLDHKQTHSDTAAATDQSADIMQPSRPVDGDELLREAEEAAGDAGMEMLDLRGLKRLTLALERKYNANLEARMKYAEQPDKFMESEADLDEAVKAMLVVASAPDLYPEFVRSTSAIPTLLALLNHENSDIAADAVEVLSELTDGDAVEDAEEEAAALVEGLLDNDALSLLVHRLNAFNESVPEEAAAVYNVLTIFENIIEVKPDVAELVLEKTKLLKWLLARLRPRDVDANKQYASEILAILVQQSDANKRKMGTANGIDAVLQAIAPYRNRDPETTEEEELVANLFDVVASCLLLPANKAVFVEAEGVELLLLILKSKQAARTSALKCLDFATSSCPPACDRVVDQQGLKTLFAIFMGKLKVKKTEDSAPGEEEERTVSVISSLLQNIAKQSRRDRVAAKFVENEFEKCDRLMEIYFRYEARVEAEEARLQEAEEELDEDDSLLARMDAGLYTLQQCALVIGALWLVGDVGVRKRVLKLLHQKGRTLASLRSVLLEYRANLGVEGGEEERQSQVDRATRMLLALGHQEAVGEKPVGDGKPAGDMIDPAAAEETTAAAAGKAVQFGEGTEPVQDGQQQAAVAGPPAAAAAEPPAPTEGGGARRREERREERSHHDSSRRRASGSSDRHGGSKRDRRSRSRSLSPRRESRKRDRR</sequence>
<feature type="region of interest" description="Disordered" evidence="8">
    <location>
        <begin position="57"/>
        <end position="77"/>
    </location>
</feature>
<comment type="subcellular location">
    <subcellularLocation>
        <location evidence="1">Nucleus</location>
    </subcellularLocation>
</comment>
<feature type="repeat" description="ARM" evidence="6">
    <location>
        <begin position="164"/>
        <end position="192"/>
    </location>
</feature>
<proteinExistence type="predicted"/>
<dbReference type="FunFam" id="1.25.10.10:FF:001136">
    <property type="entry name" value="Beta-catenin-like protein 1"/>
    <property type="match status" value="1"/>
</dbReference>
<keyword evidence="3" id="KW-0677">Repeat</keyword>
<dbReference type="AlphaFoldDB" id="A0A9D4YY42"/>
<dbReference type="Gene3D" id="1.25.10.10">
    <property type="entry name" value="Leucine-rich Repeat Variant"/>
    <property type="match status" value="1"/>
</dbReference>
<dbReference type="PANTHER" id="PTHR14978:SF0">
    <property type="entry name" value="BETA-CATENIN-LIKE PROTEIN 1"/>
    <property type="match status" value="1"/>
</dbReference>
<dbReference type="InterPro" id="IPR011989">
    <property type="entry name" value="ARM-like"/>
</dbReference>
<evidence type="ECO:0000259" key="9">
    <source>
        <dbReference type="SMART" id="SM01156"/>
    </source>
</evidence>
<name>A0A9D4YY42_CHLVU</name>
<evidence type="ECO:0000256" key="3">
    <source>
        <dbReference type="ARBA" id="ARBA00022737"/>
    </source>
</evidence>
<dbReference type="SUPFAM" id="SSF48371">
    <property type="entry name" value="ARM repeat"/>
    <property type="match status" value="1"/>
</dbReference>
<dbReference type="PANTHER" id="PTHR14978">
    <property type="entry name" value="BETA-CATENIN-LIKE PROTEIN 1 NUCLEAR ASSOCIATED PROTEIN"/>
    <property type="match status" value="1"/>
</dbReference>
<protein>
    <recommendedName>
        <fullName evidence="9">Beta-catenin-like protein 1 N-terminal domain-containing protein</fullName>
    </recommendedName>
</protein>
<dbReference type="EMBL" id="SIDB01000005">
    <property type="protein sequence ID" value="KAI3432595.1"/>
    <property type="molecule type" value="Genomic_DNA"/>
</dbReference>
<feature type="domain" description="Beta-catenin-like protein 1 N-terminal" evidence="9">
    <location>
        <begin position="73"/>
        <end position="185"/>
    </location>
</feature>
<evidence type="ECO:0000256" key="5">
    <source>
        <dbReference type="ARBA" id="ARBA00023242"/>
    </source>
</evidence>
<evidence type="ECO:0000256" key="1">
    <source>
        <dbReference type="ARBA" id="ARBA00004123"/>
    </source>
</evidence>
<accession>A0A9D4YY42</accession>
<dbReference type="InterPro" id="IPR000225">
    <property type="entry name" value="Armadillo"/>
</dbReference>
<feature type="compositionally biased region" description="Low complexity" evidence="8">
    <location>
        <begin position="629"/>
        <end position="641"/>
    </location>
</feature>
<dbReference type="Proteomes" id="UP001055712">
    <property type="component" value="Unassembled WGS sequence"/>
</dbReference>
<keyword evidence="4 7" id="KW-0175">Coiled coil</keyword>
<dbReference type="Pfam" id="PF08216">
    <property type="entry name" value="CTNNBL"/>
    <property type="match status" value="1"/>
</dbReference>
<comment type="caution">
    <text evidence="10">The sequence shown here is derived from an EMBL/GenBank/DDBJ whole genome shotgun (WGS) entry which is preliminary data.</text>
</comment>
<feature type="compositionally biased region" description="Low complexity" evidence="8">
    <location>
        <begin position="59"/>
        <end position="70"/>
    </location>
</feature>
<organism evidence="10 11">
    <name type="scientific">Chlorella vulgaris</name>
    <name type="common">Green alga</name>
    <dbReference type="NCBI Taxonomy" id="3077"/>
    <lineage>
        <taxon>Eukaryota</taxon>
        <taxon>Viridiplantae</taxon>
        <taxon>Chlorophyta</taxon>
        <taxon>core chlorophytes</taxon>
        <taxon>Trebouxiophyceae</taxon>
        <taxon>Chlorellales</taxon>
        <taxon>Chlorellaceae</taxon>
        <taxon>Chlorella clade</taxon>
        <taxon>Chlorella</taxon>
    </lineage>
</organism>
<evidence type="ECO:0000256" key="6">
    <source>
        <dbReference type="PROSITE-ProRule" id="PRU00259"/>
    </source>
</evidence>
<keyword evidence="11" id="KW-1185">Reference proteome</keyword>
<dbReference type="InterPro" id="IPR039678">
    <property type="entry name" value="CTNNBL1"/>
</dbReference>
<evidence type="ECO:0000256" key="4">
    <source>
        <dbReference type="ARBA" id="ARBA00023054"/>
    </source>
</evidence>